<accession>A0ABT9TNC4</accession>
<feature type="domain" description="Transcription regulator AsnC/Lrp ligand binding" evidence="4">
    <location>
        <begin position="69"/>
        <end position="135"/>
    </location>
</feature>
<dbReference type="PANTHER" id="PTHR30154">
    <property type="entry name" value="LEUCINE-RESPONSIVE REGULATORY PROTEIN"/>
    <property type="match status" value="1"/>
</dbReference>
<dbReference type="Pfam" id="PF01037">
    <property type="entry name" value="AsnC_trans_reg"/>
    <property type="match status" value="1"/>
</dbReference>
<dbReference type="PANTHER" id="PTHR30154:SF34">
    <property type="entry name" value="TRANSCRIPTIONAL REGULATOR AZLB"/>
    <property type="match status" value="1"/>
</dbReference>
<dbReference type="Gene3D" id="1.10.10.10">
    <property type="entry name" value="Winged helix-like DNA-binding domain superfamily/Winged helix DNA-binding domain"/>
    <property type="match status" value="1"/>
</dbReference>
<organism evidence="6 7">
    <name type="scientific">Paenarthrobacter nicotinovorans</name>
    <name type="common">Arthrobacter nicotinovorans</name>
    <dbReference type="NCBI Taxonomy" id="29320"/>
    <lineage>
        <taxon>Bacteria</taxon>
        <taxon>Bacillati</taxon>
        <taxon>Actinomycetota</taxon>
        <taxon>Actinomycetes</taxon>
        <taxon>Micrococcales</taxon>
        <taxon>Micrococcaceae</taxon>
        <taxon>Paenarthrobacter</taxon>
    </lineage>
</organism>
<keyword evidence="7" id="KW-1185">Reference proteome</keyword>
<dbReference type="SMART" id="SM00344">
    <property type="entry name" value="HTH_ASNC"/>
    <property type="match status" value="1"/>
</dbReference>
<sequence>MADALDFQIINALQIHPRVSWAQLSKVLAVDASTISRRWSALISERRAWMTCYDSGAPKTRNGGVSALVEVRCVSGRRSEVIEELASKPPIFSVNCTSGSRDLFVLISTPSLVETDRYVDEHIASIPGIIATQTHYLRKVFFEGSSWRLQALSQAQVKSLENLRPSAKNVERKAAYEEIIRALQTDARRTAADVQAETGRSIAVVARDIDAVLSADWVRWQVDFAQQLMGWSAAAVLWLNVNRTDQDRVVDSLTRLNQARFCALVTGKANLAVLLWLHDLEELDNIEHRITSAYPHIEIHDRWIVPRIAKRLGHILDVDSSHLRFVPLDGGDNVLED</sequence>
<evidence type="ECO:0000313" key="6">
    <source>
        <dbReference type="EMBL" id="MDQ0103171.1"/>
    </source>
</evidence>
<dbReference type="Proteomes" id="UP001244563">
    <property type="component" value="Unassembled WGS sequence"/>
</dbReference>
<dbReference type="Pfam" id="PF13404">
    <property type="entry name" value="HTH_AsnC-type"/>
    <property type="match status" value="1"/>
</dbReference>
<evidence type="ECO:0000256" key="1">
    <source>
        <dbReference type="ARBA" id="ARBA00023015"/>
    </source>
</evidence>
<dbReference type="Gene3D" id="3.30.70.920">
    <property type="match status" value="2"/>
</dbReference>
<dbReference type="InterPro" id="IPR019888">
    <property type="entry name" value="Tscrpt_reg_AsnC-like"/>
</dbReference>
<dbReference type="RefSeq" id="WP_197493610.1">
    <property type="nucleotide sequence ID" value="NZ_BDDW01000011.1"/>
</dbReference>
<evidence type="ECO:0000259" key="4">
    <source>
        <dbReference type="Pfam" id="PF01037"/>
    </source>
</evidence>
<protein>
    <submittedName>
        <fullName evidence="6">DNA-binding Lrp family transcriptional regulator</fullName>
    </submittedName>
</protein>
<name>A0ABT9TNC4_PAENI</name>
<dbReference type="InterPro" id="IPR000485">
    <property type="entry name" value="AsnC-type_HTH_dom"/>
</dbReference>
<dbReference type="SUPFAM" id="SSF54909">
    <property type="entry name" value="Dimeric alpha+beta barrel"/>
    <property type="match status" value="2"/>
</dbReference>
<gene>
    <name evidence="6" type="ORF">J2T10_002828</name>
</gene>
<evidence type="ECO:0000256" key="3">
    <source>
        <dbReference type="ARBA" id="ARBA00023163"/>
    </source>
</evidence>
<keyword evidence="3" id="KW-0804">Transcription</keyword>
<reference evidence="6 7" key="1">
    <citation type="submission" date="2023-07" db="EMBL/GenBank/DDBJ databases">
        <title>Sorghum-associated microbial communities from plants grown in Nebraska, USA.</title>
        <authorList>
            <person name="Schachtman D."/>
        </authorList>
    </citation>
    <scope>NUCLEOTIDE SEQUENCE [LARGE SCALE GENOMIC DNA]</scope>
    <source>
        <strain evidence="6 7">CC523</strain>
    </source>
</reference>
<dbReference type="EMBL" id="JAUSSW010000007">
    <property type="protein sequence ID" value="MDQ0103171.1"/>
    <property type="molecule type" value="Genomic_DNA"/>
</dbReference>
<proteinExistence type="predicted"/>
<evidence type="ECO:0000259" key="5">
    <source>
        <dbReference type="Pfam" id="PF13404"/>
    </source>
</evidence>
<dbReference type="InterPro" id="IPR019887">
    <property type="entry name" value="Tscrpt_reg_AsnC/Lrp_C"/>
</dbReference>
<comment type="caution">
    <text evidence="6">The sequence shown here is derived from an EMBL/GenBank/DDBJ whole genome shotgun (WGS) entry which is preliminary data.</text>
</comment>
<dbReference type="GO" id="GO:0003677">
    <property type="term" value="F:DNA binding"/>
    <property type="evidence" value="ECO:0007669"/>
    <property type="project" value="UniProtKB-KW"/>
</dbReference>
<evidence type="ECO:0000256" key="2">
    <source>
        <dbReference type="ARBA" id="ARBA00023125"/>
    </source>
</evidence>
<feature type="domain" description="HTH asnC-type" evidence="5">
    <location>
        <begin position="3"/>
        <end position="42"/>
    </location>
</feature>
<evidence type="ECO:0000313" key="7">
    <source>
        <dbReference type="Proteomes" id="UP001244563"/>
    </source>
</evidence>
<keyword evidence="2 6" id="KW-0238">DNA-binding</keyword>
<keyword evidence="1" id="KW-0805">Transcription regulation</keyword>
<dbReference type="InterPro" id="IPR036388">
    <property type="entry name" value="WH-like_DNA-bd_sf"/>
</dbReference>
<dbReference type="InterPro" id="IPR011008">
    <property type="entry name" value="Dimeric_a/b-barrel"/>
</dbReference>